<reference evidence="2" key="1">
    <citation type="submission" date="2025-08" db="UniProtKB">
        <authorList>
            <consortium name="RefSeq"/>
        </authorList>
    </citation>
    <scope>IDENTIFICATION</scope>
</reference>
<evidence type="ECO:0000313" key="2">
    <source>
        <dbReference type="RefSeq" id="WP_156924464.1"/>
    </source>
</evidence>
<organism evidence="1 2">
    <name type="scientific">Derxia gummosa DSM 723</name>
    <dbReference type="NCBI Taxonomy" id="1121388"/>
    <lineage>
        <taxon>Bacteria</taxon>
        <taxon>Pseudomonadati</taxon>
        <taxon>Pseudomonadota</taxon>
        <taxon>Betaproteobacteria</taxon>
        <taxon>Burkholderiales</taxon>
        <taxon>Alcaligenaceae</taxon>
        <taxon>Derxia</taxon>
    </lineage>
</organism>
<accession>A0AC36KKK4</accession>
<evidence type="ECO:0000313" key="1">
    <source>
        <dbReference type="Proteomes" id="UP000675920"/>
    </source>
</evidence>
<proteinExistence type="predicted"/>
<keyword evidence="1" id="KW-1185">Reference proteome</keyword>
<dbReference type="EC" id="2.1.1.63" evidence="2"/>
<dbReference type="Proteomes" id="UP000675920">
    <property type="component" value="Unplaced"/>
</dbReference>
<dbReference type="RefSeq" id="WP_156924464.1">
    <property type="nucleotide sequence ID" value="NZ_AXWS01000015.1"/>
</dbReference>
<protein>
    <submittedName>
        <fullName evidence="2">Methylated-DNA--[protein]-cysteine S-methyltransferase</fullName>
        <ecNumber evidence="2">2.1.1.63</ecNumber>
    </submittedName>
</protein>
<name>A0AC36KKK4_9BURK</name>
<sequence>MDAALPSRMHDTDGPRAIAADGSSLPAAPAHPHAALVADLCRHIDAAETPPTLAELSARAGLSAWHLQRVFKAVTGLSPKAWTAARRAARVRDELAGGASVTEAFHAAGYGSSGRFYEAADAALGMAPGRYRAGAPRTRIRFAVAESSLGAVLVAATDLGICAILLGDDPAPLVADLQRRFPAADLVGGDDDFERTVATVIGFVEAPRLGLDLPLDLRGTAFQLRVWQALRAVPPGRTASYTEIAAAIGAPRAVRAVAGACAANPVAVAVPCHRIVRGDGGLSGYRWGVERKRALLDREAAGRLRDCPASHDSPDHK</sequence>